<gene>
    <name evidence="3" type="ORF">SAMN06295967_101135</name>
</gene>
<dbReference type="EMBL" id="FZOK01000001">
    <property type="protein sequence ID" value="SNR94729.1"/>
    <property type="molecule type" value="Genomic_DNA"/>
</dbReference>
<feature type="chain" id="PRO_5012714909" evidence="2">
    <location>
        <begin position="24"/>
        <end position="663"/>
    </location>
</feature>
<protein>
    <submittedName>
        <fullName evidence="3">Putative porin</fullName>
    </submittedName>
</protein>
<keyword evidence="4" id="KW-1185">Reference proteome</keyword>
<feature type="signal peptide" evidence="2">
    <location>
        <begin position="1"/>
        <end position="23"/>
    </location>
</feature>
<dbReference type="Pfam" id="PF14121">
    <property type="entry name" value="Porin_10"/>
    <property type="match status" value="1"/>
</dbReference>
<name>A0A239AGR7_9BACT</name>
<sequence>MSLRLFSTVFILFLLSSAMEVFAQRPTRIPPVTQVGREIQPDQRQTGNEGTTRQEGEDQQGGRRKLIDDSTQMVFGPKTTLYFFERDIKRNRLKKHELDTLLNNFHYYEPVAKSGWKYQDLGNIGTAAQSVFYQAPVMIGTTSGFHAYDLYHQSPDSIKYYDTKSPFTNMELFFGGGNRNMMDLEFARNVTPKWNVGFTLNTIRARKVLNPNRRDDNQTVKNAYVFQTSYKSDNDKYLLLANFSRTRHVVAEQGGIIPPSVDSTSLYFTYEDAKVWLRDASAIDLRQDYHLYHEYELLKGWQVYHVFDKRKQDVTFKSALSSPSSNFFDLYNPERFNRLDSTINYNHFSEWRNEMGFKGDIGPLYYNAFAKFRTGRMKGNFQVDPYGFDELSIGGALRGEINENWRFEAEGEYLIPSAFRINGKFISPFLEATYTKALYKPTAMQMLYRGNHHRWSNRFSNIGLDQVQGVIKADFKRWSIRPNLTINRVSNYVFFDENQQAAQSSGDAFMLIPGVKTSFNVGGKLFWETEAYYTLITGDGADNFRIPEIFANSRIYFDSPMFNENLFIQIGIDVRYRSEYFADAYSPAMQQFYLQDLQQQRFGVAGYPVFDFFLNARINRTRILLRYNHVNDNLLSVPGYFVTPDYTGLKGLLDVGISWPLFD</sequence>
<evidence type="ECO:0000256" key="1">
    <source>
        <dbReference type="SAM" id="MobiDB-lite"/>
    </source>
</evidence>
<proteinExistence type="predicted"/>
<evidence type="ECO:0000313" key="3">
    <source>
        <dbReference type="EMBL" id="SNR94729.1"/>
    </source>
</evidence>
<reference evidence="4" key="1">
    <citation type="submission" date="2017-06" db="EMBL/GenBank/DDBJ databases">
        <authorList>
            <person name="Varghese N."/>
            <person name="Submissions S."/>
        </authorList>
    </citation>
    <scope>NUCLEOTIDE SEQUENCE [LARGE SCALE GENOMIC DNA]</scope>
    <source>
        <strain evidence="4">5C</strain>
    </source>
</reference>
<dbReference type="Proteomes" id="UP000198480">
    <property type="component" value="Unassembled WGS sequence"/>
</dbReference>
<feature type="region of interest" description="Disordered" evidence="1">
    <location>
        <begin position="32"/>
        <end position="64"/>
    </location>
</feature>
<accession>A0A239AGR7</accession>
<feature type="compositionally biased region" description="Polar residues" evidence="1">
    <location>
        <begin position="42"/>
        <end position="53"/>
    </location>
</feature>
<dbReference type="AlphaFoldDB" id="A0A239AGR7"/>
<evidence type="ECO:0000313" key="4">
    <source>
        <dbReference type="Proteomes" id="UP000198480"/>
    </source>
</evidence>
<organism evidence="3 4">
    <name type="scientific">Belliella buryatensis</name>
    <dbReference type="NCBI Taxonomy" id="1500549"/>
    <lineage>
        <taxon>Bacteria</taxon>
        <taxon>Pseudomonadati</taxon>
        <taxon>Bacteroidota</taxon>
        <taxon>Cytophagia</taxon>
        <taxon>Cytophagales</taxon>
        <taxon>Cyclobacteriaceae</taxon>
        <taxon>Belliella</taxon>
    </lineage>
</organism>
<evidence type="ECO:0000256" key="2">
    <source>
        <dbReference type="SAM" id="SignalP"/>
    </source>
</evidence>
<dbReference type="InterPro" id="IPR025631">
    <property type="entry name" value="Porin_10"/>
</dbReference>
<keyword evidence="2" id="KW-0732">Signal</keyword>